<keyword evidence="2" id="KW-1185">Reference proteome</keyword>
<dbReference type="Proteomes" id="UP000292373">
    <property type="component" value="Unassembled WGS sequence"/>
</dbReference>
<sequence length="72" mass="7643">MSTEPANREHEAESEDAPLAALAVTGHAAIDAALAEFSLSDDVHAHHDDIAAVLDVVQQALNPTQQPPLPRR</sequence>
<dbReference type="RefSeq" id="WP_131168136.1">
    <property type="nucleotide sequence ID" value="NZ_SDMQ01000007.1"/>
</dbReference>
<evidence type="ECO:0000313" key="1">
    <source>
        <dbReference type="EMBL" id="TBT84714.1"/>
    </source>
</evidence>
<evidence type="ECO:0000313" key="2">
    <source>
        <dbReference type="Proteomes" id="UP000292373"/>
    </source>
</evidence>
<reference evidence="1 2" key="1">
    <citation type="submission" date="2019-01" db="EMBL/GenBank/DDBJ databases">
        <title>Lactibacter flavus gen. nov., sp. nov., a novel bacterium of the family Propionibacteriaceae isolated from raw milk and dairy products.</title>
        <authorList>
            <person name="Huptas C."/>
            <person name="Wenning M."/>
            <person name="Breitenwieser F."/>
            <person name="Doll E."/>
            <person name="Von Neubeck M."/>
            <person name="Busse H.-J."/>
            <person name="Scherer S."/>
        </authorList>
    </citation>
    <scope>NUCLEOTIDE SEQUENCE [LARGE SCALE GENOMIC DNA]</scope>
    <source>
        <strain evidence="1 2">KCTC 33808</strain>
    </source>
</reference>
<organism evidence="1 2">
    <name type="scientific">Propioniciclava sinopodophylli</name>
    <dbReference type="NCBI Taxonomy" id="1837344"/>
    <lineage>
        <taxon>Bacteria</taxon>
        <taxon>Bacillati</taxon>
        <taxon>Actinomycetota</taxon>
        <taxon>Actinomycetes</taxon>
        <taxon>Propionibacteriales</taxon>
        <taxon>Propionibacteriaceae</taxon>
        <taxon>Propioniciclava</taxon>
    </lineage>
</organism>
<proteinExistence type="predicted"/>
<dbReference type="AlphaFoldDB" id="A0A4Q9KDI3"/>
<protein>
    <submittedName>
        <fullName evidence="1">Uncharacterized protein</fullName>
    </submittedName>
</protein>
<accession>A0A4Q9KDI3</accession>
<dbReference type="EMBL" id="SDMQ01000007">
    <property type="protein sequence ID" value="TBT84714.1"/>
    <property type="molecule type" value="Genomic_DNA"/>
</dbReference>
<comment type="caution">
    <text evidence="1">The sequence shown here is derived from an EMBL/GenBank/DDBJ whole genome shotgun (WGS) entry which is preliminary data.</text>
</comment>
<name>A0A4Q9KDI3_9ACTN</name>
<gene>
    <name evidence="1" type="ORF">ET989_08655</name>
</gene>